<comment type="caution">
    <text evidence="3">The sequence shown here is derived from an EMBL/GenBank/DDBJ whole genome shotgun (WGS) entry which is preliminary data.</text>
</comment>
<organism evidence="3 4">
    <name type="scientific">Panicum miliaceum</name>
    <name type="common">Proso millet</name>
    <name type="synonym">Broomcorn millet</name>
    <dbReference type="NCBI Taxonomy" id="4540"/>
    <lineage>
        <taxon>Eukaryota</taxon>
        <taxon>Viridiplantae</taxon>
        <taxon>Streptophyta</taxon>
        <taxon>Embryophyta</taxon>
        <taxon>Tracheophyta</taxon>
        <taxon>Spermatophyta</taxon>
        <taxon>Magnoliopsida</taxon>
        <taxon>Liliopsida</taxon>
        <taxon>Poales</taxon>
        <taxon>Poaceae</taxon>
        <taxon>PACMAD clade</taxon>
        <taxon>Panicoideae</taxon>
        <taxon>Panicodae</taxon>
        <taxon>Paniceae</taxon>
        <taxon>Panicinae</taxon>
        <taxon>Panicum</taxon>
        <taxon>Panicum sect. Panicum</taxon>
    </lineage>
</organism>
<dbReference type="GO" id="GO:0016020">
    <property type="term" value="C:membrane"/>
    <property type="evidence" value="ECO:0007669"/>
    <property type="project" value="InterPro"/>
</dbReference>
<dbReference type="GO" id="GO:0016747">
    <property type="term" value="F:acyltransferase activity, transferring groups other than amino-acyl groups"/>
    <property type="evidence" value="ECO:0007669"/>
    <property type="project" value="InterPro"/>
</dbReference>
<accession>A0A3L6PDP6</accession>
<dbReference type="PANTHER" id="PTHR31561">
    <property type="entry name" value="3-KETOACYL-COA SYNTHASE"/>
    <property type="match status" value="1"/>
</dbReference>
<dbReference type="OrthoDB" id="780778at2759"/>
<reference evidence="4" key="1">
    <citation type="journal article" date="2019" name="Nat. Commun.">
        <title>The genome of broomcorn millet.</title>
        <authorList>
            <person name="Zou C."/>
            <person name="Miki D."/>
            <person name="Li D."/>
            <person name="Tang Q."/>
            <person name="Xiao L."/>
            <person name="Rajput S."/>
            <person name="Deng P."/>
            <person name="Jia W."/>
            <person name="Huang R."/>
            <person name="Zhang M."/>
            <person name="Sun Y."/>
            <person name="Hu J."/>
            <person name="Fu X."/>
            <person name="Schnable P.S."/>
            <person name="Li F."/>
            <person name="Zhang H."/>
            <person name="Feng B."/>
            <person name="Zhu X."/>
            <person name="Liu R."/>
            <person name="Schnable J.C."/>
            <person name="Zhu J.-K."/>
            <person name="Zhang H."/>
        </authorList>
    </citation>
    <scope>NUCLEOTIDE SEQUENCE [LARGE SCALE GENOMIC DNA]</scope>
</reference>
<keyword evidence="1" id="KW-0808">Transferase</keyword>
<dbReference type="Pfam" id="PF08392">
    <property type="entry name" value="FAE1_CUT1_RppA"/>
    <property type="match status" value="1"/>
</dbReference>
<evidence type="ECO:0000313" key="3">
    <source>
        <dbReference type="EMBL" id="RLM54481.1"/>
    </source>
</evidence>
<evidence type="ECO:0000313" key="4">
    <source>
        <dbReference type="Proteomes" id="UP000275267"/>
    </source>
</evidence>
<dbReference type="AlphaFoldDB" id="A0A3L6PDP6"/>
<name>A0A3L6PDP6_PANMI</name>
<dbReference type="Proteomes" id="UP000275267">
    <property type="component" value="Unassembled WGS sequence"/>
</dbReference>
<gene>
    <name evidence="3" type="ORF">C2845_PM10G06220</name>
</gene>
<evidence type="ECO:0000256" key="1">
    <source>
        <dbReference type="ARBA" id="ARBA00023315"/>
    </source>
</evidence>
<keyword evidence="4" id="KW-1185">Reference proteome</keyword>
<dbReference type="InterPro" id="IPR016039">
    <property type="entry name" value="Thiolase-like"/>
</dbReference>
<dbReference type="EMBL" id="PQIB02000018">
    <property type="protein sequence ID" value="RLM54481.1"/>
    <property type="molecule type" value="Genomic_DNA"/>
</dbReference>
<feature type="domain" description="FAE" evidence="2">
    <location>
        <begin position="2"/>
        <end position="203"/>
    </location>
</feature>
<dbReference type="SUPFAM" id="SSF53901">
    <property type="entry name" value="Thiolase-like"/>
    <property type="match status" value="1"/>
</dbReference>
<protein>
    <recommendedName>
        <fullName evidence="2">FAE domain-containing protein</fullName>
    </recommendedName>
</protein>
<dbReference type="GO" id="GO:0006633">
    <property type="term" value="P:fatty acid biosynthetic process"/>
    <property type="evidence" value="ECO:0007669"/>
    <property type="project" value="InterPro"/>
</dbReference>
<keyword evidence="1" id="KW-0012">Acyltransferase</keyword>
<dbReference type="Gene3D" id="3.40.47.10">
    <property type="match status" value="1"/>
</dbReference>
<dbReference type="STRING" id="4540.A0A3L6PDP6"/>
<proteinExistence type="predicted"/>
<dbReference type="InterPro" id="IPR012392">
    <property type="entry name" value="3-ktacl-CoA_syn"/>
</dbReference>
<dbReference type="InterPro" id="IPR013601">
    <property type="entry name" value="FAE1_typ3_polyketide_synth"/>
</dbReference>
<evidence type="ECO:0000259" key="2">
    <source>
        <dbReference type="Pfam" id="PF08392"/>
    </source>
</evidence>
<sequence length="229" mass="25151">MVIFAVIDDLFAKTSAKAHNIDILIVNCSLTTMIPSMADMIVNRYKLRSDTRNVHLSGMGCSAGLIAVGLARNLLQTMPHGARALVVSTEIMTGNFYAGKERSMQLANVLFRMGGAAVLLSTSRDDARFELTHIVRKSTGAQDSAYRCVFQEEDGEGILGIKLSKDLVAIAGAALRANITTAAPVVLPFSEQLLFFLSSIAQKVFIIRKSAGKFRYRQDQKRHPLFYLH</sequence>